<feature type="domain" description="HD Cas3-type" evidence="4">
    <location>
        <begin position="11"/>
        <end position="157"/>
    </location>
</feature>
<keyword evidence="6" id="KW-1185">Reference proteome</keyword>
<dbReference type="OrthoDB" id="9810236at2"/>
<dbReference type="InterPro" id="IPR006483">
    <property type="entry name" value="CRISPR-assoc_Cas3_HD"/>
</dbReference>
<dbReference type="Pfam" id="PF01966">
    <property type="entry name" value="HD"/>
    <property type="match status" value="1"/>
</dbReference>
<evidence type="ECO:0000313" key="5">
    <source>
        <dbReference type="EMBL" id="ABQ26899.1"/>
    </source>
</evidence>
<dbReference type="GO" id="GO:0046872">
    <property type="term" value="F:metal ion binding"/>
    <property type="evidence" value="ECO:0007669"/>
    <property type="project" value="UniProtKB-KW"/>
</dbReference>
<dbReference type="GO" id="GO:0016787">
    <property type="term" value="F:hydrolase activity"/>
    <property type="evidence" value="ECO:0007669"/>
    <property type="project" value="UniProtKB-KW"/>
</dbReference>
<dbReference type="AlphaFoldDB" id="A5G531"/>
<dbReference type="NCBIfam" id="TIGR01596">
    <property type="entry name" value="cas3_HD"/>
    <property type="match status" value="1"/>
</dbReference>
<dbReference type="SUPFAM" id="SSF109604">
    <property type="entry name" value="HD-domain/PDEase-like"/>
    <property type="match status" value="1"/>
</dbReference>
<proteinExistence type="predicted"/>
<keyword evidence="1" id="KW-0479">Metal-binding</keyword>
<protein>
    <recommendedName>
        <fullName evidence="4">HD Cas3-type domain-containing protein</fullName>
    </recommendedName>
</protein>
<dbReference type="GO" id="GO:0051607">
    <property type="term" value="P:defense response to virus"/>
    <property type="evidence" value="ECO:0007669"/>
    <property type="project" value="UniProtKB-KW"/>
</dbReference>
<dbReference type="PROSITE" id="PS51643">
    <property type="entry name" value="HD_CAS3"/>
    <property type="match status" value="1"/>
</dbReference>
<dbReference type="EMBL" id="CP000698">
    <property type="protein sequence ID" value="ABQ26899.1"/>
    <property type="molecule type" value="Genomic_DNA"/>
</dbReference>
<evidence type="ECO:0000259" key="4">
    <source>
        <dbReference type="PROSITE" id="PS51643"/>
    </source>
</evidence>
<gene>
    <name evidence="5" type="ordered locus">Gura_2725</name>
</gene>
<reference evidence="5 6" key="1">
    <citation type="submission" date="2007-05" db="EMBL/GenBank/DDBJ databases">
        <title>Complete sequence of Geobacter uraniireducens Rf4.</title>
        <authorList>
            <consortium name="US DOE Joint Genome Institute"/>
            <person name="Copeland A."/>
            <person name="Lucas S."/>
            <person name="Lapidus A."/>
            <person name="Barry K."/>
            <person name="Detter J.C."/>
            <person name="Glavina del Rio T."/>
            <person name="Hammon N."/>
            <person name="Israni S."/>
            <person name="Dalin E."/>
            <person name="Tice H."/>
            <person name="Pitluck S."/>
            <person name="Chertkov O."/>
            <person name="Brettin T."/>
            <person name="Bruce D."/>
            <person name="Han C."/>
            <person name="Schmutz J."/>
            <person name="Larimer F."/>
            <person name="Land M."/>
            <person name="Hauser L."/>
            <person name="Kyrpides N."/>
            <person name="Mikhailova N."/>
            <person name="Shelobolina E."/>
            <person name="Aklujkar M."/>
            <person name="Lovley D."/>
            <person name="Richardson P."/>
        </authorList>
    </citation>
    <scope>NUCLEOTIDE SEQUENCE [LARGE SCALE GENOMIC DNA]</scope>
    <source>
        <strain evidence="5 6">Rf4</strain>
    </source>
</reference>
<dbReference type="HOGENOM" id="CLU_1675417_0_0_7"/>
<dbReference type="Gene3D" id="1.10.3210.30">
    <property type="match status" value="1"/>
</dbReference>
<evidence type="ECO:0000256" key="3">
    <source>
        <dbReference type="ARBA" id="ARBA00023118"/>
    </source>
</evidence>
<dbReference type="RefSeq" id="WP_011939575.1">
    <property type="nucleotide sequence ID" value="NC_009483.1"/>
</dbReference>
<name>A5G531_GEOUR</name>
<evidence type="ECO:0000256" key="2">
    <source>
        <dbReference type="ARBA" id="ARBA00022801"/>
    </source>
</evidence>
<keyword evidence="2" id="KW-0378">Hydrolase</keyword>
<keyword evidence="3" id="KW-0051">Antiviral defense</keyword>
<organism evidence="5 6">
    <name type="scientific">Geotalea uraniireducens (strain Rf4)</name>
    <name type="common">Geobacter uraniireducens</name>
    <dbReference type="NCBI Taxonomy" id="351605"/>
    <lineage>
        <taxon>Bacteria</taxon>
        <taxon>Pseudomonadati</taxon>
        <taxon>Thermodesulfobacteriota</taxon>
        <taxon>Desulfuromonadia</taxon>
        <taxon>Geobacterales</taxon>
        <taxon>Geobacteraceae</taxon>
        <taxon>Geotalea</taxon>
    </lineage>
</organism>
<dbReference type="CDD" id="cd09641">
    <property type="entry name" value="Cas3''_I"/>
    <property type="match status" value="1"/>
</dbReference>
<dbReference type="STRING" id="351605.Gura_2725"/>
<dbReference type="InterPro" id="IPR038257">
    <property type="entry name" value="CRISPR-assoc_Cas3_HD_sf"/>
</dbReference>
<dbReference type="Proteomes" id="UP000006695">
    <property type="component" value="Chromosome"/>
</dbReference>
<sequence>MTDYYAHSENDNKDKHLLAKHLHETANLVESFACRREYKPIFKMTGLLHDLGKYQQAFQNYLENGGRRGSVPHASWGAGYASKFKIHEASIAIDGHHKGMPDKAAWKSDTNPYIHDDVPDFKDVVQKFIDDVGFVESDINSQEPVSFNNGFQREIFV</sequence>
<dbReference type="InterPro" id="IPR006674">
    <property type="entry name" value="HD_domain"/>
</dbReference>
<evidence type="ECO:0000313" key="6">
    <source>
        <dbReference type="Proteomes" id="UP000006695"/>
    </source>
</evidence>
<dbReference type="KEGG" id="gur:Gura_2725"/>
<evidence type="ECO:0000256" key="1">
    <source>
        <dbReference type="ARBA" id="ARBA00022723"/>
    </source>
</evidence>
<accession>A5G531</accession>